<keyword evidence="9" id="KW-0282">Flagellum</keyword>
<keyword evidence="3 7" id="KW-0812">Transmembrane</keyword>
<evidence type="ECO:0000256" key="6">
    <source>
        <dbReference type="SAM" id="MobiDB-lite"/>
    </source>
</evidence>
<evidence type="ECO:0000313" key="9">
    <source>
        <dbReference type="EMBL" id="MFC4355256.1"/>
    </source>
</evidence>
<keyword evidence="9" id="KW-0969">Cilium</keyword>
<dbReference type="Proteomes" id="UP001595733">
    <property type="component" value="Unassembled WGS sequence"/>
</dbReference>
<organism evidence="9 10">
    <name type="scientific">Chryseomicrobium palamuruense</name>
    <dbReference type="NCBI Taxonomy" id="682973"/>
    <lineage>
        <taxon>Bacteria</taxon>
        <taxon>Bacillati</taxon>
        <taxon>Bacillota</taxon>
        <taxon>Bacilli</taxon>
        <taxon>Bacillales</taxon>
        <taxon>Caryophanaceae</taxon>
        <taxon>Chryseomicrobium</taxon>
    </lineage>
</organism>
<evidence type="ECO:0000313" key="10">
    <source>
        <dbReference type="Proteomes" id="UP001595733"/>
    </source>
</evidence>
<dbReference type="Pfam" id="PF04347">
    <property type="entry name" value="FliO"/>
    <property type="match status" value="1"/>
</dbReference>
<keyword evidence="2" id="KW-1003">Cell membrane</keyword>
<reference evidence="10" key="1">
    <citation type="journal article" date="2019" name="Int. J. Syst. Evol. Microbiol.">
        <title>The Global Catalogue of Microorganisms (GCM) 10K type strain sequencing project: providing services to taxonomists for standard genome sequencing and annotation.</title>
        <authorList>
            <consortium name="The Broad Institute Genomics Platform"/>
            <consortium name="The Broad Institute Genome Sequencing Center for Infectious Disease"/>
            <person name="Wu L."/>
            <person name="Ma J."/>
        </authorList>
    </citation>
    <scope>NUCLEOTIDE SEQUENCE [LARGE SCALE GENOMIC DNA]</scope>
    <source>
        <strain evidence="10">CCUG 50353</strain>
    </source>
</reference>
<accession>A0ABV8UX16</accession>
<keyword evidence="5 7" id="KW-0472">Membrane</keyword>
<comment type="subcellular location">
    <subcellularLocation>
        <location evidence="1">Cell membrane</location>
    </subcellularLocation>
</comment>
<feature type="region of interest" description="Disordered" evidence="6">
    <location>
        <begin position="169"/>
        <end position="211"/>
    </location>
</feature>
<evidence type="ECO:0000256" key="8">
    <source>
        <dbReference type="SAM" id="SignalP"/>
    </source>
</evidence>
<comment type="caution">
    <text evidence="9">The sequence shown here is derived from an EMBL/GenBank/DDBJ whole genome shotgun (WGS) entry which is preliminary data.</text>
</comment>
<evidence type="ECO:0000256" key="5">
    <source>
        <dbReference type="ARBA" id="ARBA00023136"/>
    </source>
</evidence>
<protein>
    <submittedName>
        <fullName evidence="9">Flagellar biosynthetic protein FliO</fullName>
    </submittedName>
</protein>
<evidence type="ECO:0000256" key="4">
    <source>
        <dbReference type="ARBA" id="ARBA00022989"/>
    </source>
</evidence>
<dbReference type="RefSeq" id="WP_378141665.1">
    <property type="nucleotide sequence ID" value="NZ_JBHSEF010000022.1"/>
</dbReference>
<evidence type="ECO:0000256" key="7">
    <source>
        <dbReference type="SAM" id="Phobius"/>
    </source>
</evidence>
<evidence type="ECO:0000256" key="1">
    <source>
        <dbReference type="ARBA" id="ARBA00004236"/>
    </source>
</evidence>
<gene>
    <name evidence="9" type="ORF">ACFO0S_09380</name>
</gene>
<dbReference type="EMBL" id="JBHSEF010000022">
    <property type="protein sequence ID" value="MFC4355256.1"/>
    <property type="molecule type" value="Genomic_DNA"/>
</dbReference>
<keyword evidence="9" id="KW-0966">Cell projection</keyword>
<dbReference type="InterPro" id="IPR022781">
    <property type="entry name" value="Flagellar_biosynth_FliO"/>
</dbReference>
<feature type="transmembrane region" description="Helical" evidence="7">
    <location>
        <begin position="56"/>
        <end position="78"/>
    </location>
</feature>
<keyword evidence="10" id="KW-1185">Reference proteome</keyword>
<sequence>MKKGLMVILALWIVVLGSELPVNAATNPSVADYIKNGSPVEQPEEVPPAESTDRSLASIIGALIFYTLLIVGLIYLLIRFLATRQRSLQTNQLVQIMGGGSVGQQKSVQLVKVGNQVLVVGIGQDVTLLKEIEDEAEKARLIEAMEEQSELLKEKPKWLEKGLEMIRPKASSNQDSAQSFQTLFQQSLEKQKDTLHSVRKRMSRNEKERDE</sequence>
<name>A0ABV8UX16_9BACL</name>
<keyword evidence="8" id="KW-0732">Signal</keyword>
<feature type="chain" id="PRO_5045337791" evidence="8">
    <location>
        <begin position="25"/>
        <end position="211"/>
    </location>
</feature>
<keyword evidence="4 7" id="KW-1133">Transmembrane helix</keyword>
<feature type="signal peptide" evidence="8">
    <location>
        <begin position="1"/>
        <end position="24"/>
    </location>
</feature>
<feature type="compositionally biased region" description="Polar residues" evidence="6">
    <location>
        <begin position="170"/>
        <end position="188"/>
    </location>
</feature>
<evidence type="ECO:0000256" key="2">
    <source>
        <dbReference type="ARBA" id="ARBA00022475"/>
    </source>
</evidence>
<evidence type="ECO:0000256" key="3">
    <source>
        <dbReference type="ARBA" id="ARBA00022692"/>
    </source>
</evidence>
<proteinExistence type="predicted"/>